<keyword evidence="6" id="KW-0479">Metal-binding</keyword>
<dbReference type="RefSeq" id="XP_013781924.1">
    <property type="nucleotide sequence ID" value="XM_013926470.2"/>
</dbReference>
<keyword evidence="13 14" id="KW-0456">Lyase</keyword>
<feature type="transmembrane region" description="Helical" evidence="15">
    <location>
        <begin position="102"/>
        <end position="123"/>
    </location>
</feature>
<dbReference type="InterPro" id="IPR032628">
    <property type="entry name" value="AC_N"/>
</dbReference>
<evidence type="ECO:0000256" key="1">
    <source>
        <dbReference type="ARBA" id="ARBA00001593"/>
    </source>
</evidence>
<evidence type="ECO:0000256" key="5">
    <source>
        <dbReference type="ARBA" id="ARBA00022692"/>
    </source>
</evidence>
<evidence type="ECO:0000256" key="14">
    <source>
        <dbReference type="RuleBase" id="RU000405"/>
    </source>
</evidence>
<evidence type="ECO:0000256" key="13">
    <source>
        <dbReference type="ARBA" id="ARBA00023239"/>
    </source>
</evidence>
<feature type="transmembrane region" description="Helical" evidence="15">
    <location>
        <begin position="46"/>
        <end position="68"/>
    </location>
</feature>
<keyword evidence="11" id="KW-0115">cAMP biosynthesis</keyword>
<dbReference type="InterPro" id="IPR018297">
    <property type="entry name" value="A/G_cyclase_CS"/>
</dbReference>
<evidence type="ECO:0000256" key="12">
    <source>
        <dbReference type="ARBA" id="ARBA00023136"/>
    </source>
</evidence>
<keyword evidence="8" id="KW-0067">ATP-binding</keyword>
<dbReference type="InterPro" id="IPR009398">
    <property type="entry name" value="Adcy_conserved_dom"/>
</dbReference>
<feature type="transmembrane region" description="Helical" evidence="15">
    <location>
        <begin position="659"/>
        <end position="678"/>
    </location>
</feature>
<dbReference type="InterPro" id="IPR001054">
    <property type="entry name" value="A/G_cyclase"/>
</dbReference>
<dbReference type="Pfam" id="PF16214">
    <property type="entry name" value="AC_N"/>
    <property type="match status" value="1"/>
</dbReference>
<feature type="transmembrane region" description="Helical" evidence="15">
    <location>
        <begin position="714"/>
        <end position="733"/>
    </location>
</feature>
<dbReference type="Pfam" id="PF06327">
    <property type="entry name" value="Adcy_cons_dom"/>
    <property type="match status" value="1"/>
</dbReference>
<dbReference type="Proteomes" id="UP000694941">
    <property type="component" value="Unplaced"/>
</dbReference>
<evidence type="ECO:0000313" key="17">
    <source>
        <dbReference type="Proteomes" id="UP000694941"/>
    </source>
</evidence>
<dbReference type="PANTHER" id="PTHR45627">
    <property type="entry name" value="ADENYLATE CYCLASE TYPE 1"/>
    <property type="match status" value="1"/>
</dbReference>
<feature type="transmembrane region" description="Helical" evidence="15">
    <location>
        <begin position="625"/>
        <end position="647"/>
    </location>
</feature>
<dbReference type="InterPro" id="IPR029787">
    <property type="entry name" value="Nucleotide_cyclase"/>
</dbReference>
<proteinExistence type="inferred from homology"/>
<evidence type="ECO:0000256" key="11">
    <source>
        <dbReference type="ARBA" id="ARBA00022998"/>
    </source>
</evidence>
<reference evidence="18" key="1">
    <citation type="submission" date="2025-08" db="UniProtKB">
        <authorList>
            <consortium name="RefSeq"/>
        </authorList>
    </citation>
    <scope>IDENTIFICATION</scope>
    <source>
        <tissue evidence="18">Muscle</tissue>
    </source>
</reference>
<dbReference type="CDD" id="cd07302">
    <property type="entry name" value="CHD"/>
    <property type="match status" value="1"/>
</dbReference>
<comment type="catalytic activity">
    <reaction evidence="1">
        <text>ATP = 3',5'-cyclic AMP + diphosphate</text>
        <dbReference type="Rhea" id="RHEA:15389"/>
        <dbReference type="ChEBI" id="CHEBI:30616"/>
        <dbReference type="ChEBI" id="CHEBI:33019"/>
        <dbReference type="ChEBI" id="CHEBI:58165"/>
        <dbReference type="EC" id="4.6.1.1"/>
    </reaction>
</comment>
<feature type="domain" description="Guanylate cyclase" evidence="16">
    <location>
        <begin position="286"/>
        <end position="413"/>
    </location>
</feature>
<evidence type="ECO:0000259" key="16">
    <source>
        <dbReference type="PROSITE" id="PS50125"/>
    </source>
</evidence>
<dbReference type="GeneID" id="106466221"/>
<feature type="transmembrane region" description="Helical" evidence="15">
    <location>
        <begin position="596"/>
        <end position="619"/>
    </location>
</feature>
<dbReference type="Gene3D" id="3.30.70.1230">
    <property type="entry name" value="Nucleotide cyclase"/>
    <property type="match status" value="1"/>
</dbReference>
<dbReference type="SUPFAM" id="SSF55073">
    <property type="entry name" value="Nucleotide cyclase"/>
    <property type="match status" value="1"/>
</dbReference>
<feature type="transmembrane region" description="Helical" evidence="15">
    <location>
        <begin position="740"/>
        <end position="761"/>
    </location>
</feature>
<dbReference type="EC" id="4.6.1.1" evidence="4"/>
<keyword evidence="7" id="KW-0547">Nucleotide-binding</keyword>
<name>A0ABM1BH70_LIMPO</name>
<keyword evidence="5 15" id="KW-0812">Transmembrane</keyword>
<sequence>MDHSVKAMNTHRKVAFSRLLNRRRFENDELETLYQRYIFKMQQSSIVSVLALFILLSAVLTVLHFIFIRSPTFANLYFLIHCITFIGLLIFSYTKYMKDSHLLALCYVIMFFLVTFCIVNLPVNVGSDGTWGIGTWGERQSSADGVWEIVFVVFLVYTMLPLKMWVTLGVGIILPGAHFGTSAVFAKEFPGLRWEQMVANGVTFLCVNMVGLFVHSLMEHAQRKAFLDTRNCINARLEMEDENEKLERLLLSVLPQHVAMEMKEDIISPREGQFHKIYIQQYENVSILFADIVGFTMLASQCTAQELVILLNELFGRFDQLANDNHCLRIKILGDCYYCVSGLPESRVDHALCAVEMGLDMIDAIALVVEATDVQLNMRVGIHTGRVLCGVLGLRKWQYDVWSNDVTLASNMEAGGEPGRVHITQATFDFLHGEYEVELGRGADRNIYLRENNIKTYFIISPAQRRKPLLFNTLQVRHLAGSSRRKLPFTNVSNMVVQLLQSMKYSMDVPFSNWAAIPSTADKQNSKVKMADKIRKPFKKRHSSVYHQPTNRVNKYLAQAIEARSVDMEKATHVSVVTLCFKDKQKERQYQEDKDYGFTTSMACALAILLCIGCIQAIILPRTLILIVLFAVAFLWISVLFVLLLAARTKCISWDISRVFLLRLAMTIFTVVLVYSVAQVNVFSCFNKPVCVPSTTNITQAPLMSDHRSCPLPQYIYISCCLTFFPIVIFLRLSILLKGALLLPMAAIFLLVIEMTHTSIFDCYDIQTG</sequence>
<dbReference type="Pfam" id="PF00211">
    <property type="entry name" value="Guanylate_cyc"/>
    <property type="match status" value="1"/>
</dbReference>
<evidence type="ECO:0000256" key="2">
    <source>
        <dbReference type="ARBA" id="ARBA00001946"/>
    </source>
</evidence>
<keyword evidence="10 15" id="KW-1133">Transmembrane helix</keyword>
<dbReference type="SMART" id="SM00044">
    <property type="entry name" value="CYCc"/>
    <property type="match status" value="1"/>
</dbReference>
<accession>A0ABM1BH70</accession>
<comment type="subcellular location">
    <subcellularLocation>
        <location evidence="3">Membrane</location>
        <topology evidence="3">Multi-pass membrane protein</topology>
    </subcellularLocation>
</comment>
<evidence type="ECO:0000256" key="7">
    <source>
        <dbReference type="ARBA" id="ARBA00022741"/>
    </source>
</evidence>
<dbReference type="PROSITE" id="PS50125">
    <property type="entry name" value="GUANYLATE_CYCLASE_2"/>
    <property type="match status" value="1"/>
</dbReference>
<comment type="cofactor">
    <cofactor evidence="2">
        <name>Mg(2+)</name>
        <dbReference type="ChEBI" id="CHEBI:18420"/>
    </cofactor>
</comment>
<keyword evidence="9" id="KW-0460">Magnesium</keyword>
<evidence type="ECO:0000256" key="15">
    <source>
        <dbReference type="SAM" id="Phobius"/>
    </source>
</evidence>
<evidence type="ECO:0000256" key="9">
    <source>
        <dbReference type="ARBA" id="ARBA00022842"/>
    </source>
</evidence>
<organism evidence="17 18">
    <name type="scientific">Limulus polyphemus</name>
    <name type="common">Atlantic horseshoe crab</name>
    <dbReference type="NCBI Taxonomy" id="6850"/>
    <lineage>
        <taxon>Eukaryota</taxon>
        <taxon>Metazoa</taxon>
        <taxon>Ecdysozoa</taxon>
        <taxon>Arthropoda</taxon>
        <taxon>Chelicerata</taxon>
        <taxon>Merostomata</taxon>
        <taxon>Xiphosura</taxon>
        <taxon>Limulidae</taxon>
        <taxon>Limulus</taxon>
    </lineage>
</organism>
<evidence type="ECO:0000256" key="8">
    <source>
        <dbReference type="ARBA" id="ARBA00022840"/>
    </source>
</evidence>
<feature type="transmembrane region" description="Helical" evidence="15">
    <location>
        <begin position="143"/>
        <end position="160"/>
    </location>
</feature>
<dbReference type="PANTHER" id="PTHR45627:SF26">
    <property type="entry name" value="ADENYLATE CYCLASE TYPE 1"/>
    <property type="match status" value="1"/>
</dbReference>
<evidence type="ECO:0000256" key="6">
    <source>
        <dbReference type="ARBA" id="ARBA00022723"/>
    </source>
</evidence>
<feature type="transmembrane region" description="Helical" evidence="15">
    <location>
        <begin position="165"/>
        <end position="186"/>
    </location>
</feature>
<dbReference type="PROSITE" id="PS00452">
    <property type="entry name" value="GUANYLATE_CYCLASE_1"/>
    <property type="match status" value="1"/>
</dbReference>
<feature type="transmembrane region" description="Helical" evidence="15">
    <location>
        <begin position="74"/>
        <end position="93"/>
    </location>
</feature>
<evidence type="ECO:0000256" key="4">
    <source>
        <dbReference type="ARBA" id="ARBA00012201"/>
    </source>
</evidence>
<evidence type="ECO:0000313" key="18">
    <source>
        <dbReference type="RefSeq" id="XP_013781924.1"/>
    </source>
</evidence>
<keyword evidence="12 15" id="KW-0472">Membrane</keyword>
<comment type="similarity">
    <text evidence="14">Belongs to the adenylyl cyclase class-4/guanylyl cyclase family.</text>
</comment>
<protein>
    <recommendedName>
        <fullName evidence="4">adenylate cyclase</fullName>
        <ecNumber evidence="4">4.6.1.1</ecNumber>
    </recommendedName>
</protein>
<feature type="transmembrane region" description="Helical" evidence="15">
    <location>
        <begin position="198"/>
        <end position="218"/>
    </location>
</feature>
<gene>
    <name evidence="18" type="primary">LOC106466221</name>
</gene>
<keyword evidence="17" id="KW-1185">Reference proteome</keyword>
<evidence type="ECO:0000256" key="3">
    <source>
        <dbReference type="ARBA" id="ARBA00004141"/>
    </source>
</evidence>
<evidence type="ECO:0000256" key="10">
    <source>
        <dbReference type="ARBA" id="ARBA00022989"/>
    </source>
</evidence>